<dbReference type="GO" id="GO:0032259">
    <property type="term" value="P:methylation"/>
    <property type="evidence" value="ECO:0007669"/>
    <property type="project" value="UniProtKB-KW"/>
</dbReference>
<comment type="caution">
    <text evidence="2">The sequence shown here is derived from an EMBL/GenBank/DDBJ whole genome shotgun (WGS) entry which is preliminary data.</text>
</comment>
<feature type="domain" description="Methyltransferase type 12" evidence="1">
    <location>
        <begin position="74"/>
        <end position="178"/>
    </location>
</feature>
<protein>
    <submittedName>
        <fullName evidence="2">Methyltransferase</fullName>
    </submittedName>
</protein>
<sequence length="247" mass="28367">MMPGIEGIRTFLRRLGFEEKAVDELVKQIEYFEMEAPERDDIVRDYLRDECIERLVKEIVLEILRLGKKEVRILDVAAGSGFFTERVKRKLEEKGIRVEVHGLDITPSMLKRLRDKDITPIWGVAERIGDSIRIANDHYGLDVPEKFDVVFSTLAFHHFLNPEEVLRSIREVLEDGGKAVIIDVLKHGHGEFKDTLKDTHLGFSIEEMRGMGLRVFRNAEVRPLGLHCEVDGILIGLYKAVFSRAKT</sequence>
<dbReference type="PANTHER" id="PTHR43591">
    <property type="entry name" value="METHYLTRANSFERASE"/>
    <property type="match status" value="1"/>
</dbReference>
<dbReference type="CDD" id="cd02440">
    <property type="entry name" value="AdoMet_MTases"/>
    <property type="match status" value="1"/>
</dbReference>
<dbReference type="RefSeq" id="WP_058937996.1">
    <property type="nucleotide sequence ID" value="NZ_LLYW01000004.1"/>
</dbReference>
<accession>A0A100XZP0</accession>
<gene>
    <name evidence="2" type="ORF">APY94_01740</name>
</gene>
<dbReference type="AlphaFoldDB" id="A0A100XZP0"/>
<keyword evidence="3" id="KW-1185">Reference proteome</keyword>
<keyword evidence="2" id="KW-0489">Methyltransferase</keyword>
<organism evidence="2 3">
    <name type="scientific">Thermococcus celericrescens</name>
    <dbReference type="NCBI Taxonomy" id="227598"/>
    <lineage>
        <taxon>Archaea</taxon>
        <taxon>Methanobacteriati</taxon>
        <taxon>Methanobacteriota</taxon>
        <taxon>Thermococci</taxon>
        <taxon>Thermococcales</taxon>
        <taxon>Thermococcaceae</taxon>
        <taxon>Thermococcus</taxon>
    </lineage>
</organism>
<dbReference type="InterPro" id="IPR029063">
    <property type="entry name" value="SAM-dependent_MTases_sf"/>
</dbReference>
<dbReference type="SUPFAM" id="SSF53335">
    <property type="entry name" value="S-adenosyl-L-methionine-dependent methyltransferases"/>
    <property type="match status" value="1"/>
</dbReference>
<dbReference type="GO" id="GO:0008168">
    <property type="term" value="F:methyltransferase activity"/>
    <property type="evidence" value="ECO:0007669"/>
    <property type="project" value="UniProtKB-KW"/>
</dbReference>
<evidence type="ECO:0000259" key="1">
    <source>
        <dbReference type="Pfam" id="PF08242"/>
    </source>
</evidence>
<keyword evidence="2" id="KW-0808">Transferase</keyword>
<name>A0A100XZP0_9EURY</name>
<dbReference type="OrthoDB" id="1018at2157"/>
<reference evidence="2 3" key="1">
    <citation type="submission" date="2015-10" db="EMBL/GenBank/DDBJ databases">
        <title>Draft genome sequence of Thermococcus celericrescens strain DSM 17994.</title>
        <authorList>
            <person name="Hong S.-J."/>
            <person name="Park C.-E."/>
            <person name="Shin J.-H."/>
        </authorList>
    </citation>
    <scope>NUCLEOTIDE SEQUENCE [LARGE SCALE GENOMIC DNA]</scope>
    <source>
        <strain evidence="2 3">DSM 17994</strain>
    </source>
</reference>
<dbReference type="EMBL" id="LLYW01000004">
    <property type="protein sequence ID" value="KUH34561.1"/>
    <property type="molecule type" value="Genomic_DNA"/>
</dbReference>
<dbReference type="InterPro" id="IPR013217">
    <property type="entry name" value="Methyltransf_12"/>
</dbReference>
<evidence type="ECO:0000313" key="2">
    <source>
        <dbReference type="EMBL" id="KUH34561.1"/>
    </source>
</evidence>
<proteinExistence type="predicted"/>
<dbReference type="Gene3D" id="3.40.50.150">
    <property type="entry name" value="Vaccinia Virus protein VP39"/>
    <property type="match status" value="1"/>
</dbReference>
<evidence type="ECO:0000313" key="3">
    <source>
        <dbReference type="Proteomes" id="UP000053462"/>
    </source>
</evidence>
<dbReference type="STRING" id="227598.APY94_01740"/>
<dbReference type="Pfam" id="PF08242">
    <property type="entry name" value="Methyltransf_12"/>
    <property type="match status" value="1"/>
</dbReference>
<dbReference type="Proteomes" id="UP000053462">
    <property type="component" value="Unassembled WGS sequence"/>
</dbReference>